<dbReference type="AlphaFoldDB" id="A0A074RUP5"/>
<dbReference type="PANTHER" id="PTHR10067">
    <property type="entry name" value="PHOSPHATIDYLSERINE DECARBOXYLASE"/>
    <property type="match status" value="1"/>
</dbReference>
<protein>
    <submittedName>
        <fullName evidence="4">Phosphatidylserine decarboxylase</fullName>
    </submittedName>
</protein>
<evidence type="ECO:0000313" key="5">
    <source>
        <dbReference type="Proteomes" id="UP000027456"/>
    </source>
</evidence>
<keyword evidence="2" id="KW-0456">Lyase</keyword>
<proteinExistence type="predicted"/>
<keyword evidence="1" id="KW-0210">Decarboxylase</keyword>
<dbReference type="OrthoDB" id="5973539at2759"/>
<gene>
    <name evidence="4" type="ORF">V565_073060</name>
</gene>
<evidence type="ECO:0000313" key="4">
    <source>
        <dbReference type="EMBL" id="KEP50816.1"/>
    </source>
</evidence>
<feature type="domain" description="L-tryptophan decarboxylase PsiD-like" evidence="3">
    <location>
        <begin position="42"/>
        <end position="171"/>
    </location>
</feature>
<dbReference type="GO" id="GO:0006646">
    <property type="term" value="P:phosphatidylethanolamine biosynthetic process"/>
    <property type="evidence" value="ECO:0007669"/>
    <property type="project" value="TreeGrafter"/>
</dbReference>
<comment type="caution">
    <text evidence="4">The sequence shown here is derived from an EMBL/GenBank/DDBJ whole genome shotgun (WGS) entry which is preliminary data.</text>
</comment>
<dbReference type="Pfam" id="PF12588">
    <property type="entry name" value="PSDC"/>
    <property type="match status" value="1"/>
</dbReference>
<dbReference type="PANTHER" id="PTHR10067:SF9">
    <property type="entry name" value="PHOSPHATIDYLSERINE DECARBOXYLASE FAMILY PROTEIN (AFU_ORTHOLOGUE AFUA_7G01730)"/>
    <property type="match status" value="1"/>
</dbReference>
<sequence>MPLNIARYNGWIPSPVVYDAFIKDAVQIATRRNAASAEHVASVKKFQEAIEADDTMVELFKSVFRQTPDTPNKIRNFEHMLHLFDSIVTVPPQFKVVQEHGVSEPIGVPMYLVFDLLSNTSAAYDLFRMPAFNAALKELLCDWGAYLKTDDSNKTLHDQPGGWFSEAALSSLEAGRGVFNETYILPNPDAVNRGYQSWDDFFTRRIRVDKRPILPSEGKSVIYNACESTVERISRNVQAHDLFWLKGTMAYSLYDMFAGDRETADQFVGGTVYQAFLSPQDYHRWHSPIAGKVVNPRVVPGTYYAVVPDEGDDGDMRGALIRCQPWLTVAATRAVMTIVADDPKIGTVGFIGVGMAEVSTCHLSVRDGDTVKPGDELGMFHFGGSSHTIIYGPQASPTFTDEVQVGQHLHVNRIIAAIE</sequence>
<reference evidence="4 5" key="1">
    <citation type="submission" date="2013-12" db="EMBL/GenBank/DDBJ databases">
        <authorList>
            <person name="Cubeta M."/>
            <person name="Pakala S."/>
            <person name="Fedorova N."/>
            <person name="Thomas E."/>
            <person name="Dean R."/>
            <person name="Jabaji S."/>
            <person name="Neate S."/>
            <person name="Toda T."/>
            <person name="Tavantzis S."/>
            <person name="Vilgalys R."/>
            <person name="Bharathan N."/>
            <person name="Pakala S."/>
            <person name="Losada L.S."/>
            <person name="Zafar N."/>
            <person name="Nierman W."/>
        </authorList>
    </citation>
    <scope>NUCLEOTIDE SEQUENCE [LARGE SCALE GENOMIC DNA]</scope>
    <source>
        <strain evidence="4 5">123E</strain>
    </source>
</reference>
<name>A0A074RUP5_9AGAM</name>
<organism evidence="4 5">
    <name type="scientific">Rhizoctonia solani 123E</name>
    <dbReference type="NCBI Taxonomy" id="1423351"/>
    <lineage>
        <taxon>Eukaryota</taxon>
        <taxon>Fungi</taxon>
        <taxon>Dikarya</taxon>
        <taxon>Basidiomycota</taxon>
        <taxon>Agaricomycotina</taxon>
        <taxon>Agaricomycetes</taxon>
        <taxon>Cantharellales</taxon>
        <taxon>Ceratobasidiaceae</taxon>
        <taxon>Rhizoctonia</taxon>
    </lineage>
</organism>
<evidence type="ECO:0000259" key="3">
    <source>
        <dbReference type="Pfam" id="PF12588"/>
    </source>
</evidence>
<evidence type="ECO:0000256" key="2">
    <source>
        <dbReference type="ARBA" id="ARBA00023239"/>
    </source>
</evidence>
<accession>A0A074RUP5</accession>
<dbReference type="HOGENOM" id="CLU_033450_1_0_1"/>
<dbReference type="GO" id="GO:0005739">
    <property type="term" value="C:mitochondrion"/>
    <property type="evidence" value="ECO:0007669"/>
    <property type="project" value="TreeGrafter"/>
</dbReference>
<dbReference type="STRING" id="1423351.A0A074RUP5"/>
<dbReference type="InterPro" id="IPR003817">
    <property type="entry name" value="PS_Dcarbxylase"/>
</dbReference>
<keyword evidence="5" id="KW-1185">Reference proteome</keyword>
<dbReference type="EMBL" id="AZST01000219">
    <property type="protein sequence ID" value="KEP50816.1"/>
    <property type="molecule type" value="Genomic_DNA"/>
</dbReference>
<dbReference type="InterPro" id="IPR022237">
    <property type="entry name" value="PsiD-like"/>
</dbReference>
<dbReference type="Proteomes" id="UP000027456">
    <property type="component" value="Unassembled WGS sequence"/>
</dbReference>
<dbReference type="GO" id="GO:0004609">
    <property type="term" value="F:phosphatidylserine decarboxylase activity"/>
    <property type="evidence" value="ECO:0007669"/>
    <property type="project" value="InterPro"/>
</dbReference>
<evidence type="ECO:0000256" key="1">
    <source>
        <dbReference type="ARBA" id="ARBA00022793"/>
    </source>
</evidence>
<dbReference type="Pfam" id="PF02666">
    <property type="entry name" value="PS_Dcarbxylase"/>
    <property type="match status" value="1"/>
</dbReference>